<dbReference type="Gene3D" id="2.60.40.1120">
    <property type="entry name" value="Carboxypeptidase-like, regulatory domain"/>
    <property type="match status" value="1"/>
</dbReference>
<feature type="signal peptide" evidence="1">
    <location>
        <begin position="1"/>
        <end position="24"/>
    </location>
</feature>
<sequence>MAKNALRSCRMWGLGLLTAVSLLACGGGSGGTASTPPPATSMTAVSGKALDESTGLGIAGVTVRVGSLSTTTAADGSFTLSGVTAGSRVTVVFESTAYAEGARVANVVADTTTDVQARLIPVGISTNVAVATGGSVTVPGSTASVTLPANGVQRADGSIPTGNITVRLTDINPAVDTTLMPGDFTAAAAGGGTNPIESFGAISVTLTDSAGVALNLKSGQTATIRIPVSSRSSSVPASIPLFYFNTTTGLWQQEGAATLVGSGASAYYEGTVSHFTVWNADQVYNTIIYHGCMKNAAGAVVANALVTSDGIDYTGTSSVYTDANGNFSLPIRRSSIATIVGLSAGRLTNTVRNTPSAVDITVTDCLTLGSTGAGVTMKLTWGASPSDLDSHLVTPSGEHVYFSNDGLLLAQPFANLDVDDTTSYGPEVVTLTKLMVGTYKYSVHNYSGYGDGPIAQSGARVELNIPGRSLQLITPPTSGESASTDYWNLFEFDVSATCVITVRSVGTYTANLPTIPASNTPQYCTAP</sequence>
<evidence type="ECO:0000313" key="2">
    <source>
        <dbReference type="EMBL" id="MDR7377869.1"/>
    </source>
</evidence>
<dbReference type="RefSeq" id="WP_310373573.1">
    <property type="nucleotide sequence ID" value="NZ_JAVDXT010000002.1"/>
</dbReference>
<dbReference type="Gene3D" id="2.60.120.380">
    <property type="match status" value="1"/>
</dbReference>
<feature type="chain" id="PRO_5047494069" evidence="1">
    <location>
        <begin position="25"/>
        <end position="527"/>
    </location>
</feature>
<dbReference type="EMBL" id="JAVDXT010000002">
    <property type="protein sequence ID" value="MDR7377869.1"/>
    <property type="molecule type" value="Genomic_DNA"/>
</dbReference>
<comment type="caution">
    <text evidence="2">The sequence shown here is derived from an EMBL/GenBank/DDBJ whole genome shotgun (WGS) entry which is preliminary data.</text>
</comment>
<reference evidence="2 3" key="1">
    <citation type="submission" date="2023-07" db="EMBL/GenBank/DDBJ databases">
        <title>Sorghum-associated microbial communities from plants grown in Nebraska, USA.</title>
        <authorList>
            <person name="Schachtman D."/>
        </authorList>
    </citation>
    <scope>NUCLEOTIDE SEQUENCE [LARGE SCALE GENOMIC DNA]</scope>
    <source>
        <strain evidence="2 3">BE313</strain>
    </source>
</reference>
<evidence type="ECO:0000256" key="1">
    <source>
        <dbReference type="SAM" id="SignalP"/>
    </source>
</evidence>
<dbReference type="PROSITE" id="PS51257">
    <property type="entry name" value="PROKAR_LIPOPROTEIN"/>
    <property type="match status" value="1"/>
</dbReference>
<keyword evidence="3" id="KW-1185">Reference proteome</keyword>
<dbReference type="Proteomes" id="UP001180487">
    <property type="component" value="Unassembled WGS sequence"/>
</dbReference>
<keyword evidence="1" id="KW-0732">Signal</keyword>
<name>A0ABU2C9A2_9BURK</name>
<accession>A0ABU2C9A2</accession>
<dbReference type="SUPFAM" id="SSF49464">
    <property type="entry name" value="Carboxypeptidase regulatory domain-like"/>
    <property type="match status" value="1"/>
</dbReference>
<protein>
    <submittedName>
        <fullName evidence="2">Uncharacterized protein YfaP (DUF2135 family)</fullName>
    </submittedName>
</protein>
<evidence type="ECO:0000313" key="3">
    <source>
        <dbReference type="Proteomes" id="UP001180487"/>
    </source>
</evidence>
<organism evidence="2 3">
    <name type="scientific">Rhodoferax ferrireducens</name>
    <dbReference type="NCBI Taxonomy" id="192843"/>
    <lineage>
        <taxon>Bacteria</taxon>
        <taxon>Pseudomonadati</taxon>
        <taxon>Pseudomonadota</taxon>
        <taxon>Betaproteobacteria</taxon>
        <taxon>Burkholderiales</taxon>
        <taxon>Comamonadaceae</taxon>
        <taxon>Rhodoferax</taxon>
    </lineage>
</organism>
<proteinExistence type="predicted"/>
<gene>
    <name evidence="2" type="ORF">J2X19_002548</name>
</gene>
<dbReference type="InterPro" id="IPR008969">
    <property type="entry name" value="CarboxyPept-like_regulatory"/>
</dbReference>